<dbReference type="EMBL" id="CAMGYJ010000002">
    <property type="protein sequence ID" value="CAI0380539.1"/>
    <property type="molecule type" value="Genomic_DNA"/>
</dbReference>
<keyword evidence="3" id="KW-1185">Reference proteome</keyword>
<feature type="non-terminal residue" evidence="2">
    <location>
        <position position="1"/>
    </location>
</feature>
<evidence type="ECO:0000313" key="3">
    <source>
        <dbReference type="Proteomes" id="UP001154282"/>
    </source>
</evidence>
<protein>
    <submittedName>
        <fullName evidence="2">Uncharacterized protein</fullName>
    </submittedName>
</protein>
<name>A0AAV0H6G2_9ROSI</name>
<accession>A0AAV0H6G2</accession>
<organism evidence="2 3">
    <name type="scientific">Linum tenue</name>
    <dbReference type="NCBI Taxonomy" id="586396"/>
    <lineage>
        <taxon>Eukaryota</taxon>
        <taxon>Viridiplantae</taxon>
        <taxon>Streptophyta</taxon>
        <taxon>Embryophyta</taxon>
        <taxon>Tracheophyta</taxon>
        <taxon>Spermatophyta</taxon>
        <taxon>Magnoliopsida</taxon>
        <taxon>eudicotyledons</taxon>
        <taxon>Gunneridae</taxon>
        <taxon>Pentapetalae</taxon>
        <taxon>rosids</taxon>
        <taxon>fabids</taxon>
        <taxon>Malpighiales</taxon>
        <taxon>Linaceae</taxon>
        <taxon>Linum</taxon>
    </lineage>
</organism>
<keyword evidence="1" id="KW-0732">Signal</keyword>
<reference evidence="2" key="1">
    <citation type="submission" date="2022-08" db="EMBL/GenBank/DDBJ databases">
        <authorList>
            <person name="Gutierrez-Valencia J."/>
        </authorList>
    </citation>
    <scope>NUCLEOTIDE SEQUENCE</scope>
</reference>
<dbReference type="Proteomes" id="UP001154282">
    <property type="component" value="Unassembled WGS sequence"/>
</dbReference>
<sequence>RPLHFHLLVLFLLFRPRAERADKFRGATEENLRAPILSPSDPKILNFLNTR</sequence>
<gene>
    <name evidence="2" type="ORF">LITE_LOCUS2726</name>
</gene>
<dbReference type="EMBL" id="CAMGYJ010000002">
    <property type="protein sequence ID" value="CAI0380542.1"/>
    <property type="molecule type" value="Genomic_DNA"/>
</dbReference>
<evidence type="ECO:0000313" key="2">
    <source>
        <dbReference type="EMBL" id="CAI0380539.1"/>
    </source>
</evidence>
<proteinExistence type="predicted"/>
<comment type="caution">
    <text evidence="2">The sequence shown here is derived from an EMBL/GenBank/DDBJ whole genome shotgun (WGS) entry which is preliminary data.</text>
</comment>
<evidence type="ECO:0000256" key="1">
    <source>
        <dbReference type="SAM" id="SignalP"/>
    </source>
</evidence>
<dbReference type="AlphaFoldDB" id="A0AAV0H6G2"/>
<feature type="chain" id="PRO_5044713599" evidence="1">
    <location>
        <begin position="22"/>
        <end position="51"/>
    </location>
</feature>
<feature type="signal peptide" evidence="1">
    <location>
        <begin position="1"/>
        <end position="21"/>
    </location>
</feature>